<name>A0AC61QHG6_9BACT</name>
<dbReference type="Proteomes" id="UP000294588">
    <property type="component" value="Unassembled WGS sequence"/>
</dbReference>
<keyword evidence="1" id="KW-0067">ATP-binding</keyword>
<comment type="caution">
    <text evidence="1">The sequence shown here is derived from an EMBL/GenBank/DDBJ whole genome shotgun (WGS) entry which is preliminary data.</text>
</comment>
<keyword evidence="1" id="KW-0547">Nucleotide-binding</keyword>
<dbReference type="EMBL" id="SMOG01000050">
    <property type="protein sequence ID" value="TDF72427.1"/>
    <property type="molecule type" value="Genomic_DNA"/>
</dbReference>
<accession>A0AC61QHG6</accession>
<organism evidence="1 2">
    <name type="scientific">Candidatus Syntrophosphaera thermopropionivorans</name>
    <dbReference type="NCBI Taxonomy" id="2593015"/>
    <lineage>
        <taxon>Bacteria</taxon>
        <taxon>Pseudomonadati</taxon>
        <taxon>Candidatus Cloacimonadota</taxon>
        <taxon>Candidatus Cloacimonadia</taxon>
        <taxon>Candidatus Cloacimonadales</taxon>
        <taxon>Candidatus Cloacimonadaceae</taxon>
        <taxon>Candidatus Syntrophosphaera</taxon>
    </lineage>
</organism>
<reference evidence="1" key="1">
    <citation type="submission" date="2019-03" db="EMBL/GenBank/DDBJ databases">
        <title>Candidatus Syntrophosphaera thermopropionivorans: a novel player in syntrophic propionate oxidation during anaerobic digestion.</title>
        <authorList>
            <person name="Dyksma S."/>
        </authorList>
    </citation>
    <scope>NUCLEOTIDE SEQUENCE</scope>
    <source>
        <strain evidence="1">W5</strain>
    </source>
</reference>
<evidence type="ECO:0000313" key="1">
    <source>
        <dbReference type="EMBL" id="TDF72427.1"/>
    </source>
</evidence>
<sequence>MESLIREKDFNEAGKGSAEVKNVLKRLGIDPAILRRIAVASYEAEINVAAHSLGGAMLSHIYQDRIHMIFMDNGPGIADIEQAMMPGFSTADEMVRELGFGAGLGLPNIQKNVDALHIVSEAGDSTMLEFLIFFNDNGQ</sequence>
<keyword evidence="2" id="KW-1185">Reference proteome</keyword>
<evidence type="ECO:0000313" key="2">
    <source>
        <dbReference type="Proteomes" id="UP000294588"/>
    </source>
</evidence>
<proteinExistence type="predicted"/>
<protein>
    <submittedName>
        <fullName evidence="1">ATP-binding protein</fullName>
    </submittedName>
</protein>
<gene>
    <name evidence="1" type="ORF">E0946_07130</name>
</gene>